<sequence length="266" mass="29450">MAVDEEVFTRCTDKNLVNLTPSERAEREETLSRLSSVFEGEKSLGSGTAGMTIAEYSPRRSYSNTLLRQSTDDKSSNSSFTNGVEYGSSETTLLNLDDHSNQSKDFGKTPTPTMELSNGGHVFEELGSISTGNIESEEKTITSMETPKRGRPRKVPGTTTKSSKRKESNGDSEISEDVKDEDETHDETEKMLEDSQHDVIAEREDDAASSEGTNRSETATPEPEAGTSVAKKTRAAARRKNTKTVDEEFQSSTKRREVQLHLEHRE</sequence>
<feature type="compositionally biased region" description="Basic and acidic residues" evidence="1">
    <location>
        <begin position="96"/>
        <end position="107"/>
    </location>
</feature>
<feature type="compositionally biased region" description="Polar residues" evidence="1">
    <location>
        <begin position="76"/>
        <end position="94"/>
    </location>
</feature>
<feature type="compositionally biased region" description="Polar residues" evidence="1">
    <location>
        <begin position="210"/>
        <end position="219"/>
    </location>
</feature>
<dbReference type="AlphaFoldDB" id="A0A1I7TFU6"/>
<name>A0A1I7TFU6_9PELO</name>
<organism evidence="2 3">
    <name type="scientific">Caenorhabditis tropicalis</name>
    <dbReference type="NCBI Taxonomy" id="1561998"/>
    <lineage>
        <taxon>Eukaryota</taxon>
        <taxon>Metazoa</taxon>
        <taxon>Ecdysozoa</taxon>
        <taxon>Nematoda</taxon>
        <taxon>Chromadorea</taxon>
        <taxon>Rhabditida</taxon>
        <taxon>Rhabditina</taxon>
        <taxon>Rhabditomorpha</taxon>
        <taxon>Rhabditoidea</taxon>
        <taxon>Rhabditidae</taxon>
        <taxon>Peloderinae</taxon>
        <taxon>Caenorhabditis</taxon>
    </lineage>
</organism>
<dbReference type="WBParaSite" id="Csp11.Scaffold604.g5525.t1">
    <property type="protein sequence ID" value="Csp11.Scaffold604.g5525.t1"/>
    <property type="gene ID" value="Csp11.Scaffold604.g5525"/>
</dbReference>
<feature type="compositionally biased region" description="Polar residues" evidence="1">
    <location>
        <begin position="60"/>
        <end position="69"/>
    </location>
</feature>
<dbReference type="eggNOG" id="ENOG502TM8K">
    <property type="taxonomic scope" value="Eukaryota"/>
</dbReference>
<feature type="compositionally biased region" description="Acidic residues" evidence="1">
    <location>
        <begin position="173"/>
        <end position="186"/>
    </location>
</feature>
<feature type="compositionally biased region" description="Basic residues" evidence="1">
    <location>
        <begin position="231"/>
        <end position="242"/>
    </location>
</feature>
<protein>
    <submittedName>
        <fullName evidence="3">MLF1-interacting protein</fullName>
    </submittedName>
</protein>
<feature type="compositionally biased region" description="Basic and acidic residues" evidence="1">
    <location>
        <begin position="187"/>
        <end position="202"/>
    </location>
</feature>
<accession>A0A1I7TFU6</accession>
<evidence type="ECO:0000256" key="1">
    <source>
        <dbReference type="SAM" id="MobiDB-lite"/>
    </source>
</evidence>
<proteinExistence type="predicted"/>
<feature type="region of interest" description="Disordered" evidence="1">
    <location>
        <begin position="41"/>
        <end position="266"/>
    </location>
</feature>
<evidence type="ECO:0000313" key="3">
    <source>
        <dbReference type="WBParaSite" id="Csp11.Scaffold604.g5525.t1"/>
    </source>
</evidence>
<dbReference type="STRING" id="1561998.A0A1I7TFU6"/>
<keyword evidence="2" id="KW-1185">Reference proteome</keyword>
<evidence type="ECO:0000313" key="2">
    <source>
        <dbReference type="Proteomes" id="UP000095282"/>
    </source>
</evidence>
<dbReference type="Proteomes" id="UP000095282">
    <property type="component" value="Unplaced"/>
</dbReference>
<reference evidence="3" key="1">
    <citation type="submission" date="2016-11" db="UniProtKB">
        <authorList>
            <consortium name="WormBaseParasite"/>
        </authorList>
    </citation>
    <scope>IDENTIFICATION</scope>
</reference>
<feature type="compositionally biased region" description="Basic and acidic residues" evidence="1">
    <location>
        <begin position="254"/>
        <end position="266"/>
    </location>
</feature>